<reference evidence="11" key="1">
    <citation type="journal article" date="2023" name="Science">
        <title>Genome structures resolve the early diversification of teleost fishes.</title>
        <authorList>
            <person name="Parey E."/>
            <person name="Louis A."/>
            <person name="Montfort J."/>
            <person name="Bouchez O."/>
            <person name="Roques C."/>
            <person name="Iampietro C."/>
            <person name="Lluch J."/>
            <person name="Castinel A."/>
            <person name="Donnadieu C."/>
            <person name="Desvignes T."/>
            <person name="Floi Bucao C."/>
            <person name="Jouanno E."/>
            <person name="Wen M."/>
            <person name="Mejri S."/>
            <person name="Dirks R."/>
            <person name="Jansen H."/>
            <person name="Henkel C."/>
            <person name="Chen W.J."/>
            <person name="Zahm M."/>
            <person name="Cabau C."/>
            <person name="Klopp C."/>
            <person name="Thompson A.W."/>
            <person name="Robinson-Rechavi M."/>
            <person name="Braasch I."/>
            <person name="Lecointre G."/>
            <person name="Bobe J."/>
            <person name="Postlethwait J.H."/>
            <person name="Berthelot C."/>
            <person name="Roest Crollius H."/>
            <person name="Guiguen Y."/>
        </authorList>
    </citation>
    <scope>NUCLEOTIDE SEQUENCE</scope>
    <source>
        <strain evidence="11">WJC10195</strain>
    </source>
</reference>
<dbReference type="InterPro" id="IPR036028">
    <property type="entry name" value="SH3-like_dom_sf"/>
</dbReference>
<gene>
    <name evidence="11" type="ORF">SKAU_G00323260</name>
</gene>
<dbReference type="InterPro" id="IPR047163">
    <property type="entry name" value="ASPP1/2"/>
</dbReference>
<dbReference type="InterPro" id="IPR001452">
    <property type="entry name" value="SH3_domain"/>
</dbReference>
<accession>A0A9Q1EP34</accession>
<keyword evidence="6" id="KW-0539">Nucleus</keyword>
<feature type="repeat" description="ANK" evidence="7">
    <location>
        <begin position="636"/>
        <end position="668"/>
    </location>
</feature>
<feature type="compositionally biased region" description="Pro residues" evidence="9">
    <location>
        <begin position="267"/>
        <end position="278"/>
    </location>
</feature>
<evidence type="ECO:0000256" key="4">
    <source>
        <dbReference type="ARBA" id="ARBA00022737"/>
    </source>
</evidence>
<feature type="compositionally biased region" description="Basic and acidic residues" evidence="9">
    <location>
        <begin position="25"/>
        <end position="34"/>
    </location>
</feature>
<feature type="region of interest" description="Disordered" evidence="9">
    <location>
        <begin position="450"/>
        <end position="492"/>
    </location>
</feature>
<feature type="compositionally biased region" description="Polar residues" evidence="9">
    <location>
        <begin position="350"/>
        <end position="367"/>
    </location>
</feature>
<keyword evidence="3" id="KW-0053">Apoptosis</keyword>
<feature type="compositionally biased region" description="Polar residues" evidence="9">
    <location>
        <begin position="293"/>
        <end position="303"/>
    </location>
</feature>
<dbReference type="Pfam" id="PF12796">
    <property type="entry name" value="Ank_2"/>
    <property type="match status" value="1"/>
</dbReference>
<keyword evidence="4" id="KW-0677">Repeat</keyword>
<name>A0A9Q1EP34_SYNKA</name>
<evidence type="ECO:0000256" key="3">
    <source>
        <dbReference type="ARBA" id="ARBA00022703"/>
    </source>
</evidence>
<feature type="compositionally biased region" description="Basic and acidic residues" evidence="9">
    <location>
        <begin position="230"/>
        <end position="240"/>
    </location>
</feature>
<dbReference type="PANTHER" id="PTHR24131:SF10">
    <property type="entry name" value="ANKYRIN-REPEAT, SH3-DOMAIN, AND PROLINE-RICH-REGION CONTAINING PROTEIN, ISOFORM B"/>
    <property type="match status" value="1"/>
</dbReference>
<comment type="subcellular location">
    <subcellularLocation>
        <location evidence="1">Nucleus</location>
    </subcellularLocation>
</comment>
<feature type="compositionally biased region" description="Polar residues" evidence="9">
    <location>
        <begin position="1"/>
        <end position="14"/>
    </location>
</feature>
<evidence type="ECO:0000256" key="7">
    <source>
        <dbReference type="PROSITE-ProRule" id="PRU00023"/>
    </source>
</evidence>
<evidence type="ECO:0000256" key="5">
    <source>
        <dbReference type="ARBA" id="ARBA00023043"/>
    </source>
</evidence>
<dbReference type="InterPro" id="IPR002110">
    <property type="entry name" value="Ankyrin_rpt"/>
</dbReference>
<evidence type="ECO:0000256" key="6">
    <source>
        <dbReference type="ARBA" id="ARBA00023242"/>
    </source>
</evidence>
<dbReference type="GO" id="GO:0005634">
    <property type="term" value="C:nucleus"/>
    <property type="evidence" value="ECO:0007669"/>
    <property type="project" value="UniProtKB-SubCell"/>
</dbReference>
<evidence type="ECO:0000259" key="10">
    <source>
        <dbReference type="PROSITE" id="PS50002"/>
    </source>
</evidence>
<evidence type="ECO:0000313" key="11">
    <source>
        <dbReference type="EMBL" id="KAJ8342398.1"/>
    </source>
</evidence>
<dbReference type="GO" id="GO:0042981">
    <property type="term" value="P:regulation of apoptotic process"/>
    <property type="evidence" value="ECO:0007669"/>
    <property type="project" value="InterPro"/>
</dbReference>
<dbReference type="EMBL" id="JAINUF010000014">
    <property type="protein sequence ID" value="KAJ8342398.1"/>
    <property type="molecule type" value="Genomic_DNA"/>
</dbReference>
<dbReference type="SMART" id="SM00248">
    <property type="entry name" value="ANK"/>
    <property type="match status" value="2"/>
</dbReference>
<organism evidence="11 12">
    <name type="scientific">Synaphobranchus kaupii</name>
    <name type="common">Kaup's arrowtooth eel</name>
    <dbReference type="NCBI Taxonomy" id="118154"/>
    <lineage>
        <taxon>Eukaryota</taxon>
        <taxon>Metazoa</taxon>
        <taxon>Chordata</taxon>
        <taxon>Craniata</taxon>
        <taxon>Vertebrata</taxon>
        <taxon>Euteleostomi</taxon>
        <taxon>Actinopterygii</taxon>
        <taxon>Neopterygii</taxon>
        <taxon>Teleostei</taxon>
        <taxon>Anguilliformes</taxon>
        <taxon>Synaphobranchidae</taxon>
        <taxon>Synaphobranchus</taxon>
    </lineage>
</organism>
<feature type="compositionally biased region" description="Basic residues" evidence="9">
    <location>
        <begin position="580"/>
        <end position="591"/>
    </location>
</feature>
<dbReference type="AlphaFoldDB" id="A0A9Q1EP34"/>
<dbReference type="OrthoDB" id="10038642at2759"/>
<keyword evidence="12" id="KW-1185">Reference proteome</keyword>
<evidence type="ECO:0000256" key="2">
    <source>
        <dbReference type="ARBA" id="ARBA00022443"/>
    </source>
</evidence>
<proteinExistence type="predicted"/>
<dbReference type="PROSITE" id="PS50297">
    <property type="entry name" value="ANK_REP_REGION"/>
    <property type="match status" value="2"/>
</dbReference>
<dbReference type="GO" id="GO:0002039">
    <property type="term" value="F:p53 binding"/>
    <property type="evidence" value="ECO:0007669"/>
    <property type="project" value="InterPro"/>
</dbReference>
<dbReference type="GO" id="GO:0006915">
    <property type="term" value="P:apoptotic process"/>
    <property type="evidence" value="ECO:0007669"/>
    <property type="project" value="UniProtKB-KW"/>
</dbReference>
<comment type="caution">
    <text evidence="11">The sequence shown here is derived from an EMBL/GenBank/DDBJ whole genome shotgun (WGS) entry which is preliminary data.</text>
</comment>
<evidence type="ECO:0000313" key="12">
    <source>
        <dbReference type="Proteomes" id="UP001152622"/>
    </source>
</evidence>
<dbReference type="Proteomes" id="UP001152622">
    <property type="component" value="Chromosome 14"/>
</dbReference>
<dbReference type="SUPFAM" id="SSF50044">
    <property type="entry name" value="SH3-domain"/>
    <property type="match status" value="1"/>
</dbReference>
<dbReference type="PROSITE" id="PS50002">
    <property type="entry name" value="SH3"/>
    <property type="match status" value="1"/>
</dbReference>
<dbReference type="Gene3D" id="1.25.40.20">
    <property type="entry name" value="Ankyrin repeat-containing domain"/>
    <property type="match status" value="1"/>
</dbReference>
<feature type="compositionally biased region" description="Low complexity" evidence="9">
    <location>
        <begin position="377"/>
        <end position="388"/>
    </location>
</feature>
<protein>
    <recommendedName>
        <fullName evidence="10">SH3 domain-containing protein</fullName>
    </recommendedName>
</protein>
<evidence type="ECO:0000256" key="9">
    <source>
        <dbReference type="SAM" id="MobiDB-lite"/>
    </source>
</evidence>
<feature type="repeat" description="ANK" evidence="7">
    <location>
        <begin position="669"/>
        <end position="701"/>
    </location>
</feature>
<sequence>MSWTTTFHPDNNTGGRLRTAGTGPENRHREANRTRWKEDHFQKPAVACGTENKQESVIGIFLGNHEEKLALRGDAGKSQLMNPEICVGTSVLFQMLSSDLNTSLNTADELSREFDSLMKDCSSNTVPQPDNGPNTYREMQRVCPKASCPPTSSKKDVDTGSTRSPTKAPTLLATEAGPRSQNSPAYDGKSFSPSPVFCPPCQLTTPLSHKGRRPPSCSPQCLHRQSPQARKYDSVPRDRGGSAYLERSPSPCPSPITLDQSFHLKPHPSPTPTSPYPCSPRRSPRSDRRTSPQFVPSPSSSLPRSFGFPSPTASRRQNLPAEWTENNGDMVYGRKPQQKTEQLRSCGPQDPQSPVFSMGSQTLQNKPKASLPRNFCLNPSLPERSSSPSPVPLSPYTLRKSPQSRWHCPVPLSVIMRAEKPLGALVTRHPRVMGLERDGAAHLQVPVLQQHPPQSSATEQRQPARQGSEKEEGDPGDVPRARSPTRLPALAPEATGCPELLVLHSKIPRALKRRGRQDLPLPLGHHRHYQQMIRKLFGKNDLHRKRELGSESSSSSEGEESPKLPAPTCHTPVLATSQHKGLRSILKRPSRDHKSPGHRVQLSPLVLLLDGALVGELDTVQRAAKEMSDPSQANEEGVTALHNAICGGHNTIVDFLVQIGANVSAPDSHGWTPLHCAAACNDSSMCEYLVRSGAAVLSVTEGDGATAAQKCDPFAAGFDVCKSFLRGVEEAMGGENGGILYALWGYPAQVPDELSFRKGDTVTIKKKQEGAEWWWASLGNREGFVPSNYFSLFPKVRPRSLPDQNERGC</sequence>
<dbReference type="InterPro" id="IPR036770">
    <property type="entry name" value="Ankyrin_rpt-contain_sf"/>
</dbReference>
<dbReference type="PANTHER" id="PTHR24131">
    <property type="entry name" value="APOPTOSIS-STIMULATING OF P53 PROTEIN"/>
    <property type="match status" value="1"/>
</dbReference>
<dbReference type="PROSITE" id="PS50088">
    <property type="entry name" value="ANK_REPEAT"/>
    <property type="match status" value="2"/>
</dbReference>
<dbReference type="Pfam" id="PF00018">
    <property type="entry name" value="SH3_1"/>
    <property type="match status" value="1"/>
</dbReference>
<feature type="region of interest" description="Disordered" evidence="9">
    <location>
        <begin position="142"/>
        <end position="191"/>
    </location>
</feature>
<keyword evidence="5 7" id="KW-0040">ANK repeat</keyword>
<dbReference type="SUPFAM" id="SSF48403">
    <property type="entry name" value="Ankyrin repeat"/>
    <property type="match status" value="1"/>
</dbReference>
<feature type="region of interest" description="Disordered" evidence="9">
    <location>
        <begin position="1"/>
        <end position="34"/>
    </location>
</feature>
<feature type="domain" description="SH3" evidence="10">
    <location>
        <begin position="735"/>
        <end position="795"/>
    </location>
</feature>
<evidence type="ECO:0000256" key="1">
    <source>
        <dbReference type="ARBA" id="ARBA00004123"/>
    </source>
</evidence>
<feature type="region of interest" description="Disordered" evidence="9">
    <location>
        <begin position="207"/>
        <end position="402"/>
    </location>
</feature>
<dbReference type="SMART" id="SM00326">
    <property type="entry name" value="SH3"/>
    <property type="match status" value="1"/>
</dbReference>
<evidence type="ECO:0000256" key="8">
    <source>
        <dbReference type="PROSITE-ProRule" id="PRU00192"/>
    </source>
</evidence>
<keyword evidence="2 8" id="KW-0728">SH3 domain</keyword>
<feature type="region of interest" description="Disordered" evidence="9">
    <location>
        <begin position="538"/>
        <end position="598"/>
    </location>
</feature>